<accession>A0ACC1DKL4</accession>
<evidence type="ECO:0000313" key="1">
    <source>
        <dbReference type="EMBL" id="KAJ0184314.1"/>
    </source>
</evidence>
<organism evidence="1 2">
    <name type="scientific">Dendrolimus kikuchii</name>
    <dbReference type="NCBI Taxonomy" id="765133"/>
    <lineage>
        <taxon>Eukaryota</taxon>
        <taxon>Metazoa</taxon>
        <taxon>Ecdysozoa</taxon>
        <taxon>Arthropoda</taxon>
        <taxon>Hexapoda</taxon>
        <taxon>Insecta</taxon>
        <taxon>Pterygota</taxon>
        <taxon>Neoptera</taxon>
        <taxon>Endopterygota</taxon>
        <taxon>Lepidoptera</taxon>
        <taxon>Glossata</taxon>
        <taxon>Ditrysia</taxon>
        <taxon>Bombycoidea</taxon>
        <taxon>Lasiocampidae</taxon>
        <taxon>Dendrolimus</taxon>
    </lineage>
</organism>
<dbReference type="EMBL" id="CM034387">
    <property type="protein sequence ID" value="KAJ0184314.1"/>
    <property type="molecule type" value="Genomic_DNA"/>
</dbReference>
<protein>
    <submittedName>
        <fullName evidence="1">Uncharacterized protein</fullName>
    </submittedName>
</protein>
<comment type="caution">
    <text evidence="1">The sequence shown here is derived from an EMBL/GenBank/DDBJ whole genome shotgun (WGS) entry which is preliminary data.</text>
</comment>
<proteinExistence type="predicted"/>
<gene>
    <name evidence="1" type="ORF">K1T71_000737</name>
</gene>
<keyword evidence="2" id="KW-1185">Reference proteome</keyword>
<dbReference type="Proteomes" id="UP000824533">
    <property type="component" value="Linkage Group LG01"/>
</dbReference>
<reference evidence="1 2" key="1">
    <citation type="journal article" date="2021" name="Front. Genet.">
        <title>Chromosome-Level Genome Assembly Reveals Significant Gene Expansion in the Toll and IMD Signaling Pathways of Dendrolimus kikuchii.</title>
        <authorList>
            <person name="Zhou J."/>
            <person name="Wu P."/>
            <person name="Xiong Z."/>
            <person name="Liu N."/>
            <person name="Zhao N."/>
            <person name="Ji M."/>
            <person name="Qiu Y."/>
            <person name="Yang B."/>
        </authorList>
    </citation>
    <scope>NUCLEOTIDE SEQUENCE [LARGE SCALE GENOMIC DNA]</scope>
    <source>
        <strain evidence="1">Ann1</strain>
    </source>
</reference>
<sequence>MSTVPDIEQGCPGTSETPTQTDPIRDELCEKKKKKSRNVSFPDDGELVTQYFEPANPWQHVPSTTRAQLAAEYLESCRRHNTPPIDTVLQQIRELPENSIGGGNRAPRLSLAECTLSGSAAVDALEALLRRVQFRRIEVDHASIDDEGAEALFDMIEYYESAMVLCLSGPRQFGVRGWQAVSRMIKKSAELSELEISESGLEVSHAPVLARSLRQLTCRLRSLCLQRAALCGEPLLCLVIALKSNSSIRELRLGDNRLTASDAAQLGSLLRLNTTIHLLDLSNNQIQDAGAGHIADALVEQAAQTPPSVATSPISPHHCPLMGGHETRGLAFLVLWNNQLTRNCAQHLSRALRSSQSLCVLNVGRNALGGEAVRALAGAGALVSLGLQAARLGADAARALADLVRHDRTLQRLDLRDNRLGSSGLQAILNAMKENTTLTQIDLDDVTESPTRLALEDGEAAAVARLTRDIRRRVHRKISLTCNTTCLVRTPLCMEEERRSSRLRSPLPSPAGSPVPLQHSHSRFSVTRVTPDRESSTDSSRPSTPTRPPYCPAPSRFKVVQVIIGSELNLLDVKNNSESEACKHIGDASDSSIIKNTNSEQFKKEDASADQIIYQTFVGNQDISDKSNLIYLSVGDNSEVNISASVLDKDSKNVGSSTVDSKCTKMDSICEQKKTVGDDRDKNVVDSNKHDQYKDISKVLTHNETIDAGLIKSETQLVKNTIEITDDQKIDIEFKMTVKKENLDTNISTFNTVVKKEDPLKQIELITKDLSDLIDEMKVVTGDRDRKEGAKAKVIEVDKKINSNNEPEKHLEDLQVYERELERVEKTLISGCEVETDERKEERLKSSLEMSDLEIIRDIKETEQYVKYLRGNETILLRDRELENDGKSSVTHKTIESHTGAQTHVLETERHRKESVIERRYMDDHKKELDTERGKKEVKNKPARVKESVLKKNKSESSLDSSDMEVSRLMNKHINPFCDSSSSLEISGSSIESLTEPKLIITKDGIDSDLELDRRKKHTLSTGSSVESTDVTPMNTNLLNMSMSSNESVSPIFGKTKNIRDSLSSLEASVSSLESNRQDRVMVTSADSGIEHSLPKDIHESSSNEGTLTNPLNIKHDTLTASPKRASSLLDVPALKSKGLDRMRKISWVAPSSSFNVAKQDDKDVKPSHLEKLLSLFQHPSSIFSRSTEEEKKSCTPPKKDSLLTSSFWSWGSGERDKDDSSEATDSTLSERVQVSFIDESFSKKLDSKTPSTDTENTLSEFQTFIHSERDCENVDTCKVTLNTTDKSVVQIDLSLKCTEASNGNRKVSNSLDVVSLNKNFDNSDCNKNSENSPEITEHDLKKDEKPEMVRPRSFAAVLKASGSENSLEKQNSPEGQPVDKLPSKVIRGIKENISPENTLTSSMSNTKALALELSERQLKNQPVVNTVWELTNPLLDKGEEKSDLAPIATIEETGDESADLLQLDYIDDDKAGQKEVDVAKDALSYLMYENQTFDPAAKTGIETPGQSSLADELKEAEIKEMFDLSPELIIDEAIEVPEVFTAKDVKGIRTSPIIPERAKLKKSNSLEDLKTEMETNPKAKTIVFKVPESKPRDIPERSKLRSRSGSSPKSLPESLNKPCPLTKIDPISKKKKKVSSLGKMAKDSLLALNMSEEEIAEFRRSYKLTSVESLRSLESVSEDANSQSGNSLDSRCRACLRTSQESLMSLDSITEDVCRCNDGEKPGKSHR</sequence>
<name>A0ACC1DKL4_9NEOP</name>
<evidence type="ECO:0000313" key="2">
    <source>
        <dbReference type="Proteomes" id="UP000824533"/>
    </source>
</evidence>